<protein>
    <submittedName>
        <fullName evidence="1">Uncharacterized protein</fullName>
    </submittedName>
</protein>
<organism evidence="1 2">
    <name type="scientific">Fusobacterium animalis ATCC 51191</name>
    <dbReference type="NCBI Taxonomy" id="997347"/>
    <lineage>
        <taxon>Bacteria</taxon>
        <taxon>Fusobacteriati</taxon>
        <taxon>Fusobacteriota</taxon>
        <taxon>Fusobacteriia</taxon>
        <taxon>Fusobacteriales</taxon>
        <taxon>Fusobacteriaceae</taxon>
        <taxon>Fusobacterium</taxon>
    </lineage>
</organism>
<dbReference type="AlphaFoldDB" id="F9ERI9"/>
<comment type="caution">
    <text evidence="1">The sequence shown here is derived from an EMBL/GenBank/DDBJ whole genome shotgun (WGS) entry which is preliminary data.</text>
</comment>
<sequence length="46" mass="5618">NIISVYYLKYMFIYCLILEQIKRGYLMEELLKKLVEKIGNLQQMVM</sequence>
<name>F9ERI9_9FUSO</name>
<dbReference type="Proteomes" id="UP000005392">
    <property type="component" value="Unassembled WGS sequence"/>
</dbReference>
<feature type="non-terminal residue" evidence="1">
    <location>
        <position position="1"/>
    </location>
</feature>
<accession>F9ERI9</accession>
<reference evidence="1 2" key="1">
    <citation type="submission" date="2011-05" db="EMBL/GenBank/DDBJ databases">
        <authorList>
            <person name="Muzny D."/>
            <person name="Qin X."/>
            <person name="Deng J."/>
            <person name="Jiang H."/>
            <person name="Liu Y."/>
            <person name="Qu J."/>
            <person name="Song X.-Z."/>
            <person name="Zhang L."/>
            <person name="Thornton R."/>
            <person name="Coyle M."/>
            <person name="Francisco L."/>
            <person name="Jackson L."/>
            <person name="Javaid M."/>
            <person name="Korchina V."/>
            <person name="Kovar C."/>
            <person name="Mata R."/>
            <person name="Mathew T."/>
            <person name="Ngo R."/>
            <person name="Nguyen L."/>
            <person name="Nguyen N."/>
            <person name="Okwuonu G."/>
            <person name="Ongeri F."/>
            <person name="Pham C."/>
            <person name="Simmons D."/>
            <person name="Wilczek-Boney K."/>
            <person name="Hale W."/>
            <person name="Jakkamsetti A."/>
            <person name="Pham P."/>
            <person name="Ruth R."/>
            <person name="San Lucas F."/>
            <person name="Warren J."/>
            <person name="Zhang J."/>
            <person name="Zhao Z."/>
            <person name="Zhou C."/>
            <person name="Zhu D."/>
            <person name="Lee S."/>
            <person name="Bess C."/>
            <person name="Blankenburg K."/>
            <person name="Forbes L."/>
            <person name="Fu Q."/>
            <person name="Gubbala S."/>
            <person name="Hirani K."/>
            <person name="Jayaseelan J.C."/>
            <person name="Lara F."/>
            <person name="Munidasa M."/>
            <person name="Palculict T."/>
            <person name="Patil S."/>
            <person name="Pu L.-L."/>
            <person name="Saada N."/>
            <person name="Tang L."/>
            <person name="Weissenberger G."/>
            <person name="Zhu Y."/>
            <person name="Hemphill L."/>
            <person name="Shang Y."/>
            <person name="Youmans B."/>
            <person name="Ayvaz T."/>
            <person name="Ross M."/>
            <person name="Santibanez J."/>
            <person name="Aqrawi P."/>
            <person name="Gross S."/>
            <person name="Joshi V."/>
            <person name="Fowler G."/>
            <person name="Nazareth L."/>
            <person name="Reid J."/>
            <person name="Worley K."/>
            <person name="Petrosino J."/>
            <person name="Highlander S."/>
            <person name="Gibbs R."/>
        </authorList>
    </citation>
    <scope>NUCLEOTIDE SEQUENCE [LARGE SCALE GENOMIC DNA]</scope>
    <source>
        <strain evidence="1 2">ATCC 51191</strain>
    </source>
</reference>
<keyword evidence="2" id="KW-1185">Reference proteome</keyword>
<evidence type="ECO:0000313" key="2">
    <source>
        <dbReference type="Proteomes" id="UP000005392"/>
    </source>
</evidence>
<proteinExistence type="predicted"/>
<evidence type="ECO:0000313" key="1">
    <source>
        <dbReference type="EMBL" id="EGQ77059.1"/>
    </source>
</evidence>
<dbReference type="HOGENOM" id="CLU_3192974_0_0_0"/>
<gene>
    <name evidence="1" type="ORF">HMPREF9094_2544</name>
</gene>
<dbReference type="EMBL" id="AFQD01000588">
    <property type="protein sequence ID" value="EGQ77059.1"/>
    <property type="molecule type" value="Genomic_DNA"/>
</dbReference>